<name>A0A5C3QAF7_9AGAR</name>
<keyword evidence="2" id="KW-1185">Reference proteome</keyword>
<dbReference type="Pfam" id="PF18758">
    <property type="entry name" value="KDZ"/>
    <property type="match status" value="1"/>
</dbReference>
<evidence type="ECO:0000313" key="1">
    <source>
        <dbReference type="EMBL" id="TFK98751.1"/>
    </source>
</evidence>
<dbReference type="STRING" id="1884261.A0A5C3QAF7"/>
<gene>
    <name evidence="1" type="ORF">BDV98DRAFT_657723</name>
</gene>
<evidence type="ECO:0000313" key="2">
    <source>
        <dbReference type="Proteomes" id="UP000305067"/>
    </source>
</evidence>
<organism evidence="1 2">
    <name type="scientific">Pterulicium gracile</name>
    <dbReference type="NCBI Taxonomy" id="1884261"/>
    <lineage>
        <taxon>Eukaryota</taxon>
        <taxon>Fungi</taxon>
        <taxon>Dikarya</taxon>
        <taxon>Basidiomycota</taxon>
        <taxon>Agaricomycotina</taxon>
        <taxon>Agaricomycetes</taxon>
        <taxon>Agaricomycetidae</taxon>
        <taxon>Agaricales</taxon>
        <taxon>Pleurotineae</taxon>
        <taxon>Pterulaceae</taxon>
        <taxon>Pterulicium</taxon>
    </lineage>
</organism>
<proteinExistence type="predicted"/>
<dbReference type="AlphaFoldDB" id="A0A5C3QAF7"/>
<sequence>MALQHTRTSLIRYCKRLISHAGASNETNKHKPADPLWCHTDFPSALVQRLELWPHGLAPCSNIYQIFRYALQSFHRAHPPRRHPTLPQWAAKTLHESPEQPRSARLRAQKANSRNLERSLTALAAGYPDSTRIWHVTERNIALRDGQMNSNTLRSTSNDGSVPFAREPSLVKIRSTDILAGWRGSALDMNRIVSPYTRDTSWGTSWAYYVSIAPYERYGMAHASEEDACVSFEAIAQANTKYSRGLRYTGVGGACCGRSQMILPNGLGDPQKGDRYPNMDFIFASAVRAYAGILFVLASYDIACQWFVNLWSRVDKSWPEELKIPRTVHITPAVPSFDFNSHKTEKHYELDPRTIVGKGVDDNVGIERIWSRLNGLGPATKFMGPETRHFVINNHIGSWNRPKYIGHETAIKKRNQQVEAQ</sequence>
<dbReference type="EMBL" id="ML178837">
    <property type="protein sequence ID" value="TFK98751.1"/>
    <property type="molecule type" value="Genomic_DNA"/>
</dbReference>
<dbReference type="Proteomes" id="UP000305067">
    <property type="component" value="Unassembled WGS sequence"/>
</dbReference>
<dbReference type="OrthoDB" id="3257768at2759"/>
<protein>
    <submittedName>
        <fullName evidence="1">Uncharacterized protein</fullName>
    </submittedName>
</protein>
<accession>A0A5C3QAF7</accession>
<reference evidence="1 2" key="1">
    <citation type="journal article" date="2019" name="Nat. Ecol. Evol.">
        <title>Megaphylogeny resolves global patterns of mushroom evolution.</title>
        <authorList>
            <person name="Varga T."/>
            <person name="Krizsan K."/>
            <person name="Foldi C."/>
            <person name="Dima B."/>
            <person name="Sanchez-Garcia M."/>
            <person name="Sanchez-Ramirez S."/>
            <person name="Szollosi G.J."/>
            <person name="Szarkandi J.G."/>
            <person name="Papp V."/>
            <person name="Albert L."/>
            <person name="Andreopoulos W."/>
            <person name="Angelini C."/>
            <person name="Antonin V."/>
            <person name="Barry K.W."/>
            <person name="Bougher N.L."/>
            <person name="Buchanan P."/>
            <person name="Buyck B."/>
            <person name="Bense V."/>
            <person name="Catcheside P."/>
            <person name="Chovatia M."/>
            <person name="Cooper J."/>
            <person name="Damon W."/>
            <person name="Desjardin D."/>
            <person name="Finy P."/>
            <person name="Geml J."/>
            <person name="Haridas S."/>
            <person name="Hughes K."/>
            <person name="Justo A."/>
            <person name="Karasinski D."/>
            <person name="Kautmanova I."/>
            <person name="Kiss B."/>
            <person name="Kocsube S."/>
            <person name="Kotiranta H."/>
            <person name="LaButti K.M."/>
            <person name="Lechner B.E."/>
            <person name="Liimatainen K."/>
            <person name="Lipzen A."/>
            <person name="Lukacs Z."/>
            <person name="Mihaltcheva S."/>
            <person name="Morgado L.N."/>
            <person name="Niskanen T."/>
            <person name="Noordeloos M.E."/>
            <person name="Ohm R.A."/>
            <person name="Ortiz-Santana B."/>
            <person name="Ovrebo C."/>
            <person name="Racz N."/>
            <person name="Riley R."/>
            <person name="Savchenko A."/>
            <person name="Shiryaev A."/>
            <person name="Soop K."/>
            <person name="Spirin V."/>
            <person name="Szebenyi C."/>
            <person name="Tomsovsky M."/>
            <person name="Tulloss R.E."/>
            <person name="Uehling J."/>
            <person name="Grigoriev I.V."/>
            <person name="Vagvolgyi C."/>
            <person name="Papp T."/>
            <person name="Martin F.M."/>
            <person name="Miettinen O."/>
            <person name="Hibbett D.S."/>
            <person name="Nagy L.G."/>
        </authorList>
    </citation>
    <scope>NUCLEOTIDE SEQUENCE [LARGE SCALE GENOMIC DNA]</scope>
    <source>
        <strain evidence="1 2">CBS 309.79</strain>
    </source>
</reference>
<dbReference type="InterPro" id="IPR040521">
    <property type="entry name" value="KDZ"/>
</dbReference>